<sequence>MAAGGNIRGKSGLHKATVPGNARPGKPEGKRHRKQTAFVREGKGETVG</sequence>
<dbReference type="Proteomes" id="UP000183982">
    <property type="component" value="Unassembled WGS sequence"/>
</dbReference>
<evidence type="ECO:0000313" key="3">
    <source>
        <dbReference type="Proteomes" id="UP000183982"/>
    </source>
</evidence>
<name>A0A1M6FXX2_9RHOB</name>
<evidence type="ECO:0000313" key="2">
    <source>
        <dbReference type="EMBL" id="SHJ02618.1"/>
    </source>
</evidence>
<organism evidence="2 3">
    <name type="scientific">Shimia gijangensis</name>
    <dbReference type="NCBI Taxonomy" id="1470563"/>
    <lineage>
        <taxon>Bacteria</taxon>
        <taxon>Pseudomonadati</taxon>
        <taxon>Pseudomonadota</taxon>
        <taxon>Alphaproteobacteria</taxon>
        <taxon>Rhodobacterales</taxon>
        <taxon>Roseobacteraceae</taxon>
    </lineage>
</organism>
<accession>A0A1M6FXX2</accession>
<proteinExistence type="predicted"/>
<dbReference type="EMBL" id="FQZQ01000004">
    <property type="protein sequence ID" value="SHJ02618.1"/>
    <property type="molecule type" value="Genomic_DNA"/>
</dbReference>
<keyword evidence="3" id="KW-1185">Reference proteome</keyword>
<protein>
    <submittedName>
        <fullName evidence="2">Uncharacterized protein</fullName>
    </submittedName>
</protein>
<gene>
    <name evidence="2" type="ORF">SAMN05444000_104197</name>
</gene>
<evidence type="ECO:0000256" key="1">
    <source>
        <dbReference type="SAM" id="MobiDB-lite"/>
    </source>
</evidence>
<reference evidence="3" key="1">
    <citation type="submission" date="2016-11" db="EMBL/GenBank/DDBJ databases">
        <authorList>
            <person name="Varghese N."/>
            <person name="Submissions S."/>
        </authorList>
    </citation>
    <scope>NUCLEOTIDE SEQUENCE [LARGE SCALE GENOMIC DNA]</scope>
    <source>
        <strain evidence="3">DSM 100564</strain>
    </source>
</reference>
<feature type="region of interest" description="Disordered" evidence="1">
    <location>
        <begin position="1"/>
        <end position="48"/>
    </location>
</feature>
<dbReference type="AlphaFoldDB" id="A0A1M6FXX2"/>